<protein>
    <recommendedName>
        <fullName evidence="2">Transcription elongation factor GreA</fullName>
    </recommendedName>
    <alternativeName>
        <fullName evidence="7">Transcript cleavage factor GreA</fullName>
    </alternativeName>
</protein>
<keyword evidence="5" id="KW-0804">Transcription</keyword>
<dbReference type="GO" id="GO:0070063">
    <property type="term" value="F:RNA polymerase binding"/>
    <property type="evidence" value="ECO:0007669"/>
    <property type="project" value="InterPro"/>
</dbReference>
<evidence type="ECO:0000256" key="3">
    <source>
        <dbReference type="ARBA" id="ARBA00023015"/>
    </source>
</evidence>
<evidence type="ECO:0000256" key="4">
    <source>
        <dbReference type="ARBA" id="ARBA00023125"/>
    </source>
</evidence>
<evidence type="ECO:0000256" key="1">
    <source>
        <dbReference type="ARBA" id="ARBA00008213"/>
    </source>
</evidence>
<keyword evidence="4" id="KW-0238">DNA-binding</keyword>
<dbReference type="InterPro" id="IPR018151">
    <property type="entry name" value="TF_GreA/GreB_CS"/>
</dbReference>
<dbReference type="InterPro" id="IPR001437">
    <property type="entry name" value="Tscrpt_elong_fac_GreA/B_C"/>
</dbReference>
<dbReference type="SUPFAM" id="SSF54534">
    <property type="entry name" value="FKBP-like"/>
    <property type="match status" value="1"/>
</dbReference>
<dbReference type="Gene3D" id="1.10.287.180">
    <property type="entry name" value="Transcription elongation factor, GreA/GreB, N-terminal domain"/>
    <property type="match status" value="1"/>
</dbReference>
<dbReference type="PANTHER" id="PTHR30437:SF4">
    <property type="entry name" value="TRANSCRIPTION ELONGATION FACTOR GREA"/>
    <property type="match status" value="1"/>
</dbReference>
<evidence type="ECO:0000256" key="2">
    <source>
        <dbReference type="ARBA" id="ARBA00013729"/>
    </source>
</evidence>
<dbReference type="PROSITE" id="PS00830">
    <property type="entry name" value="GREAB_2"/>
    <property type="match status" value="1"/>
</dbReference>
<dbReference type="Gene3D" id="3.10.50.30">
    <property type="entry name" value="Transcription elongation factor, GreA/GreB, C-terminal domain"/>
    <property type="match status" value="1"/>
</dbReference>
<dbReference type="InterPro" id="IPR028624">
    <property type="entry name" value="Tscrpt_elong_fac_GreA/B"/>
</dbReference>
<keyword evidence="3" id="KW-0805">Transcription regulation</keyword>
<evidence type="ECO:0000256" key="5">
    <source>
        <dbReference type="ARBA" id="ARBA00023163"/>
    </source>
</evidence>
<dbReference type="HAMAP" id="MF_00105">
    <property type="entry name" value="GreA_GreB"/>
    <property type="match status" value="1"/>
</dbReference>
<dbReference type="SUPFAM" id="SSF46557">
    <property type="entry name" value="GreA transcript cleavage protein, N-terminal domain"/>
    <property type="match status" value="1"/>
</dbReference>
<comment type="function">
    <text evidence="6">Necessary for efficient RNA polymerase transcription elongation past template-encoded arresting sites. The arresting sites in DNA have the property of trapping a certain fraction of elongating RNA polymerases that pass through, resulting in locked ternary complexes. Cleavage of the nascent transcript by cleavage factors such as GreA or GreB allows the resumption of elongation from the new 3'terminus. GreA releases sequences of 2 to 3 nucleotides.</text>
</comment>
<dbReference type="InterPro" id="IPR022691">
    <property type="entry name" value="Tscrpt_elong_fac_GreA/B_N"/>
</dbReference>
<organism evidence="10">
    <name type="scientific">marine metagenome</name>
    <dbReference type="NCBI Taxonomy" id="408172"/>
    <lineage>
        <taxon>unclassified sequences</taxon>
        <taxon>metagenomes</taxon>
        <taxon>ecological metagenomes</taxon>
    </lineage>
</organism>
<evidence type="ECO:0000256" key="7">
    <source>
        <dbReference type="ARBA" id="ARBA00030776"/>
    </source>
</evidence>
<dbReference type="InterPro" id="IPR023459">
    <property type="entry name" value="Tscrpt_elong_fac_GreA/B_fam"/>
</dbReference>
<dbReference type="FunFam" id="1.10.287.180:FF:000001">
    <property type="entry name" value="Transcription elongation factor GreA"/>
    <property type="match status" value="1"/>
</dbReference>
<sequence>MAEVQQLSQNAYDRLAAELEELTTRGRIDIARKIETARELGDLSENGDYHAAKEEQGKMEARIVHLQRLLVDAEIVAELDEDLDHVVAGSIVSVLYDGEDDPERLLVGSIEEQRDDVAVVSPGSPLGEALLGASVGDRITFEAPGGDLMVQVVAIGR</sequence>
<comment type="similarity">
    <text evidence="1">Belongs to the GreA/GreB family.</text>
</comment>
<reference evidence="10" key="1">
    <citation type="submission" date="2018-05" db="EMBL/GenBank/DDBJ databases">
        <authorList>
            <person name="Lanie J.A."/>
            <person name="Ng W.-L."/>
            <person name="Kazmierczak K.M."/>
            <person name="Andrzejewski T.M."/>
            <person name="Davidsen T.M."/>
            <person name="Wayne K.J."/>
            <person name="Tettelin H."/>
            <person name="Glass J.I."/>
            <person name="Rusch D."/>
            <person name="Podicherti R."/>
            <person name="Tsui H.-C.T."/>
            <person name="Winkler M.E."/>
        </authorList>
    </citation>
    <scope>NUCLEOTIDE SEQUENCE</scope>
</reference>
<accession>A0A382BWR2</accession>
<dbReference type="PROSITE" id="PS00829">
    <property type="entry name" value="GREAB_1"/>
    <property type="match status" value="1"/>
</dbReference>
<evidence type="ECO:0000313" key="10">
    <source>
        <dbReference type="EMBL" id="SVB18245.1"/>
    </source>
</evidence>
<evidence type="ECO:0000259" key="8">
    <source>
        <dbReference type="Pfam" id="PF01272"/>
    </source>
</evidence>
<name>A0A382BWR2_9ZZZZ</name>
<proteinExistence type="inferred from homology"/>
<dbReference type="Pfam" id="PF03449">
    <property type="entry name" value="GreA_GreB_N"/>
    <property type="match status" value="1"/>
</dbReference>
<gene>
    <name evidence="10" type="ORF">METZ01_LOCUS171099</name>
</gene>
<dbReference type="GO" id="GO:0006354">
    <property type="term" value="P:DNA-templated transcription elongation"/>
    <property type="evidence" value="ECO:0007669"/>
    <property type="project" value="TreeGrafter"/>
</dbReference>
<evidence type="ECO:0000259" key="9">
    <source>
        <dbReference type="Pfam" id="PF03449"/>
    </source>
</evidence>
<dbReference type="EMBL" id="UINC01031734">
    <property type="protein sequence ID" value="SVB18245.1"/>
    <property type="molecule type" value="Genomic_DNA"/>
</dbReference>
<dbReference type="AlphaFoldDB" id="A0A382BWR2"/>
<dbReference type="Pfam" id="PF01272">
    <property type="entry name" value="GreA_GreB"/>
    <property type="match status" value="1"/>
</dbReference>
<dbReference type="PANTHER" id="PTHR30437">
    <property type="entry name" value="TRANSCRIPTION ELONGATION FACTOR GREA"/>
    <property type="match status" value="1"/>
</dbReference>
<evidence type="ECO:0000256" key="6">
    <source>
        <dbReference type="ARBA" id="ARBA00024916"/>
    </source>
</evidence>
<dbReference type="InterPro" id="IPR036953">
    <property type="entry name" value="GreA/GreB_C_sf"/>
</dbReference>
<dbReference type="InterPro" id="IPR036805">
    <property type="entry name" value="Tscrpt_elong_fac_GreA/B_N_sf"/>
</dbReference>
<dbReference type="GO" id="GO:0032784">
    <property type="term" value="P:regulation of DNA-templated transcription elongation"/>
    <property type="evidence" value="ECO:0007669"/>
    <property type="project" value="InterPro"/>
</dbReference>
<dbReference type="GO" id="GO:0003677">
    <property type="term" value="F:DNA binding"/>
    <property type="evidence" value="ECO:0007669"/>
    <property type="project" value="UniProtKB-KW"/>
</dbReference>
<feature type="domain" description="Transcription elongation factor GreA/GreB C-terminal" evidence="8">
    <location>
        <begin position="84"/>
        <end position="155"/>
    </location>
</feature>
<dbReference type="PIRSF" id="PIRSF006092">
    <property type="entry name" value="GreA_GreB"/>
    <property type="match status" value="1"/>
</dbReference>
<feature type="domain" description="Transcription elongation factor GreA/GreB N-terminal" evidence="9">
    <location>
        <begin position="6"/>
        <end position="75"/>
    </location>
</feature>